<dbReference type="PROSITE" id="PS50157">
    <property type="entry name" value="ZINC_FINGER_C2H2_2"/>
    <property type="match status" value="1"/>
</dbReference>
<dbReference type="CDD" id="cd01647">
    <property type="entry name" value="RT_LTR"/>
    <property type="match status" value="1"/>
</dbReference>
<dbReference type="Pfam" id="PF17919">
    <property type="entry name" value="RT_RNaseH_2"/>
    <property type="match status" value="1"/>
</dbReference>
<dbReference type="PROSITE" id="PS50878">
    <property type="entry name" value="RT_POL"/>
    <property type="match status" value="1"/>
</dbReference>
<protein>
    <recommendedName>
        <fullName evidence="7">Reverse transcriptase</fullName>
    </recommendedName>
</protein>
<dbReference type="InterPro" id="IPR041577">
    <property type="entry name" value="RT_RNaseH_2"/>
</dbReference>
<gene>
    <name evidence="5" type="ORF">EPUS_09487</name>
</gene>
<evidence type="ECO:0000259" key="4">
    <source>
        <dbReference type="PROSITE" id="PS50878"/>
    </source>
</evidence>
<dbReference type="Gene3D" id="3.30.70.270">
    <property type="match status" value="2"/>
</dbReference>
<feature type="compositionally biased region" description="Basic and acidic residues" evidence="2">
    <location>
        <begin position="336"/>
        <end position="350"/>
    </location>
</feature>
<dbReference type="eggNOG" id="KOG0017">
    <property type="taxonomic scope" value="Eukaryota"/>
</dbReference>
<dbReference type="HOGENOM" id="CLU_267369_0_0_1"/>
<dbReference type="GeneID" id="19244278"/>
<feature type="compositionally biased region" description="Basic and acidic residues" evidence="2">
    <location>
        <begin position="378"/>
        <end position="388"/>
    </location>
</feature>
<dbReference type="InterPro" id="IPR043128">
    <property type="entry name" value="Rev_trsase/Diguanyl_cyclase"/>
</dbReference>
<feature type="compositionally biased region" description="Polar residues" evidence="2">
    <location>
        <begin position="304"/>
        <end position="313"/>
    </location>
</feature>
<feature type="domain" description="C2H2-type" evidence="3">
    <location>
        <begin position="397"/>
        <end position="427"/>
    </location>
</feature>
<feature type="compositionally biased region" description="Polar residues" evidence="2">
    <location>
        <begin position="1"/>
        <end position="14"/>
    </location>
</feature>
<dbReference type="PANTHER" id="PTHR33064:SF37">
    <property type="entry name" value="RIBONUCLEASE H"/>
    <property type="match status" value="1"/>
</dbReference>
<dbReference type="InterPro" id="IPR051320">
    <property type="entry name" value="Viral_Replic_Matur_Polypro"/>
</dbReference>
<feature type="domain" description="Reverse transcriptase" evidence="4">
    <location>
        <begin position="839"/>
        <end position="1031"/>
    </location>
</feature>
<keyword evidence="1" id="KW-0863">Zinc-finger</keyword>
<keyword evidence="6" id="KW-1185">Reference proteome</keyword>
<dbReference type="EMBL" id="KE720878">
    <property type="protein sequence ID" value="ERF74442.1"/>
    <property type="molecule type" value="Genomic_DNA"/>
</dbReference>
<dbReference type="OrthoDB" id="4552115at2759"/>
<dbReference type="SUPFAM" id="SSF56672">
    <property type="entry name" value="DNA/RNA polymerases"/>
    <property type="match status" value="1"/>
</dbReference>
<feature type="region of interest" description="Disordered" evidence="2">
    <location>
        <begin position="265"/>
        <end position="388"/>
    </location>
</feature>
<name>U1GAA6_ENDPU</name>
<keyword evidence="1" id="KW-0862">Zinc</keyword>
<dbReference type="PANTHER" id="PTHR33064">
    <property type="entry name" value="POL PROTEIN"/>
    <property type="match status" value="1"/>
</dbReference>
<evidence type="ECO:0000256" key="2">
    <source>
        <dbReference type="SAM" id="MobiDB-lite"/>
    </source>
</evidence>
<feature type="compositionally biased region" description="Acidic residues" evidence="2">
    <location>
        <begin position="20"/>
        <end position="40"/>
    </location>
</feature>
<proteinExistence type="predicted"/>
<feature type="compositionally biased region" description="Polar residues" evidence="2">
    <location>
        <begin position="271"/>
        <end position="281"/>
    </location>
</feature>
<accession>U1GAA6</accession>
<sequence>MTQPIRTTRQTRGQTKAAEQAEEDKEEIESEEDTPEEHEEEAPTTKEKGTQKDTSRFASLSSVGAESAKSSVKRVPASDSSNMTLKPSELYLFKPTSRQDEKSARIFVERIEDARRIYKNQSEKLALLLPRCLDNEIAHAWYSALSLEDKDALSDSVNGWIRIIKRDFMGTLSELRSAASKESFNWNQGRLPTEYVDEKVGKLRIAGMNSEEDIVQRVYEGFDDVPELQAALAPYSEESLANFRKRLRALQPIHKRMYDEKIAKPRESRTKWSSGYSSNYKANRDSEKLIQKPKAEEVPKRQIDSSANRTSDYFTPCRRCEAKGRNPNHRQTNCPLRDEKKEKGFAGKEDDSSEEESTSAPQRQRRGYAGKQASDMSDDGKSDNSRGEGEILANFGVTCHECNKFFPSGNQLHGHLKSFNAHAIESAQTVLDLSTNLKGEPLEGISNSTETRVTAYPNTDAGSSNTFIAVIDSGFGHSAVNRELLAMLPHTVKPVKQLIIRGIGGRQAVSEIATFVFYIRGGQGVILKLKIAALIFDDLGTDLLISTDYIKAWNIVIDIPRQLAIFHRSEKIRKPIAFVRLQVTRQPISNFVVRVSKDSTIPPHSMGQIALRLNHSGKADLLFTSNRPEIPDGVITATQSTVMYSNQESTPQTIKRGTILGTASSIRAGSFATSEIATEILNGFLGRESLRLDIGCTCIAKSCTCVITNSFQGQKTKDTISAEKEKVKDSRWLEKPYRPHYRYDIPKGIVVPNVSTSTYQEAHVNEDLPLMQQKQLRQLAKRFAVIFNDAPGMARQPEDEWLRIRVPSELEQKLKPRALYRNAPRAKKDIDVTFSQNVRLGRMALAKHSPYSLPVFVVYKYTPEGDVKKARPVVDLRPLNDIAESDAYPLPLQEDILASLAQASYISSIDFVSSFYQHFLHPNDQYRTATVSHRGLEQFCVAPMGFKNSPAHNQRTFERLFTGLLWKIVNVYVDDVNIFTKGAFEQHLYDLDVVFRRLADAGYTFKASKTYLGFQKLVTLGKLVSRLGYSTAEEKLQAIANWDIPRNGHDLERFIGFVGWHRQQVPYFAQRSEILQELKTSIFRAPRKDKGSPSEKPQERKSRGSKALGNLWTNQHNAAFEDLKAAFTKADDILRHFDPVKILYVFLDASKELGFGVAAYQLEGEEAQDPHKPSRTFLRPIIFLSKCLTPAERNYWPTDLELAGLVWAVKQLRIYIEQTRTIIYTDHRERIQSS</sequence>
<evidence type="ECO:0000313" key="6">
    <source>
        <dbReference type="Proteomes" id="UP000019373"/>
    </source>
</evidence>
<feature type="compositionally biased region" description="Basic and acidic residues" evidence="2">
    <location>
        <begin position="41"/>
        <end position="55"/>
    </location>
</feature>
<feature type="compositionally biased region" description="Basic and acidic residues" evidence="2">
    <location>
        <begin position="282"/>
        <end position="303"/>
    </location>
</feature>
<dbReference type="InterPro" id="IPR013087">
    <property type="entry name" value="Znf_C2H2_type"/>
</dbReference>
<feature type="compositionally biased region" description="Basic and acidic residues" evidence="2">
    <location>
        <begin position="1086"/>
        <end position="1102"/>
    </location>
</feature>
<evidence type="ECO:0000313" key="5">
    <source>
        <dbReference type="EMBL" id="ERF74442.1"/>
    </source>
</evidence>
<dbReference type="InterPro" id="IPR000477">
    <property type="entry name" value="RT_dom"/>
</dbReference>
<keyword evidence="1" id="KW-0479">Metal-binding</keyword>
<feature type="region of interest" description="Disordered" evidence="2">
    <location>
        <begin position="1086"/>
        <end position="1108"/>
    </location>
</feature>
<feature type="compositionally biased region" description="Polar residues" evidence="2">
    <location>
        <begin position="56"/>
        <end position="70"/>
    </location>
</feature>
<dbReference type="AlphaFoldDB" id="U1GAA6"/>
<evidence type="ECO:0008006" key="7">
    <source>
        <dbReference type="Google" id="ProtNLM"/>
    </source>
</evidence>
<dbReference type="Gene3D" id="2.40.70.10">
    <property type="entry name" value="Acid Proteases"/>
    <property type="match status" value="1"/>
</dbReference>
<feature type="region of interest" description="Disordered" evidence="2">
    <location>
        <begin position="1"/>
        <end position="82"/>
    </location>
</feature>
<dbReference type="GO" id="GO:0008270">
    <property type="term" value="F:zinc ion binding"/>
    <property type="evidence" value="ECO:0007669"/>
    <property type="project" value="UniProtKB-KW"/>
</dbReference>
<reference evidence="6" key="1">
    <citation type="journal article" date="2014" name="BMC Genomics">
        <title>Genome characteristics reveal the impact of lichenization on lichen-forming fungus Endocarpon pusillum Hedwig (Verrucariales, Ascomycota).</title>
        <authorList>
            <person name="Wang Y.-Y."/>
            <person name="Liu B."/>
            <person name="Zhang X.-Y."/>
            <person name="Zhou Q.-M."/>
            <person name="Zhang T."/>
            <person name="Li H."/>
            <person name="Yu Y.-F."/>
            <person name="Zhang X.-L."/>
            <person name="Hao X.-Y."/>
            <person name="Wang M."/>
            <person name="Wang L."/>
            <person name="Wei J.-C."/>
        </authorList>
    </citation>
    <scope>NUCLEOTIDE SEQUENCE [LARGE SCALE GENOMIC DNA]</scope>
    <source>
        <strain evidence="6">Z07020 / HMAS-L-300199</strain>
    </source>
</reference>
<dbReference type="InterPro" id="IPR043502">
    <property type="entry name" value="DNA/RNA_pol_sf"/>
</dbReference>
<dbReference type="RefSeq" id="XP_007799912.1">
    <property type="nucleotide sequence ID" value="XM_007801721.1"/>
</dbReference>
<dbReference type="InterPro" id="IPR021109">
    <property type="entry name" value="Peptidase_aspartic_dom_sf"/>
</dbReference>
<organism evidence="5 6">
    <name type="scientific">Endocarpon pusillum (strain Z07020 / HMAS-L-300199)</name>
    <name type="common">Lichen-forming fungus</name>
    <dbReference type="NCBI Taxonomy" id="1263415"/>
    <lineage>
        <taxon>Eukaryota</taxon>
        <taxon>Fungi</taxon>
        <taxon>Dikarya</taxon>
        <taxon>Ascomycota</taxon>
        <taxon>Pezizomycotina</taxon>
        <taxon>Eurotiomycetes</taxon>
        <taxon>Chaetothyriomycetidae</taxon>
        <taxon>Verrucariales</taxon>
        <taxon>Verrucariaceae</taxon>
        <taxon>Endocarpon</taxon>
    </lineage>
</organism>
<evidence type="ECO:0000259" key="3">
    <source>
        <dbReference type="PROSITE" id="PS50157"/>
    </source>
</evidence>
<dbReference type="Gene3D" id="3.10.10.10">
    <property type="entry name" value="HIV Type 1 Reverse Transcriptase, subunit A, domain 1"/>
    <property type="match status" value="1"/>
</dbReference>
<evidence type="ECO:0000256" key="1">
    <source>
        <dbReference type="PROSITE-ProRule" id="PRU00042"/>
    </source>
</evidence>
<dbReference type="Proteomes" id="UP000019373">
    <property type="component" value="Unassembled WGS sequence"/>
</dbReference>
<dbReference type="Pfam" id="PF00078">
    <property type="entry name" value="RVT_1"/>
    <property type="match status" value="1"/>
</dbReference>